<dbReference type="CDD" id="cd00614">
    <property type="entry name" value="CGS_like"/>
    <property type="match status" value="1"/>
</dbReference>
<evidence type="ECO:0000256" key="6">
    <source>
        <dbReference type="RuleBase" id="RU362118"/>
    </source>
</evidence>
<dbReference type="EMBL" id="JAGFBS010000021">
    <property type="protein sequence ID" value="KAG6373537.1"/>
    <property type="molecule type" value="Genomic_DNA"/>
</dbReference>
<dbReference type="GO" id="GO:0004124">
    <property type="term" value="F:cysteine synthase activity"/>
    <property type="evidence" value="ECO:0007669"/>
    <property type="project" value="TreeGrafter"/>
</dbReference>
<evidence type="ECO:0000313" key="7">
    <source>
        <dbReference type="EMBL" id="KAG6373537.1"/>
    </source>
</evidence>
<comment type="similarity">
    <text evidence="2 6">Belongs to the trans-sulfuration enzymes family.</text>
</comment>
<keyword evidence="3" id="KW-0808">Transferase</keyword>
<dbReference type="GO" id="GO:0030170">
    <property type="term" value="F:pyridoxal phosphate binding"/>
    <property type="evidence" value="ECO:0007669"/>
    <property type="project" value="InterPro"/>
</dbReference>
<gene>
    <name evidence="7" type="ORF">JVT61DRAFT_6180</name>
</gene>
<dbReference type="AlphaFoldDB" id="A0A8I2YLL9"/>
<evidence type="ECO:0000256" key="4">
    <source>
        <dbReference type="ARBA" id="ARBA00022898"/>
    </source>
</evidence>
<accession>A0A8I2YLL9</accession>
<sequence length="449" mass="48390">MVDANRQLEFETLQLHAGQEPDPTTKARAVPIYASTSFVFNDSAADPCHVRTFGHIYSRIGNPTVDVFENRMAALEGGAAAVATASGQSAQFLAISTIANAGDNIVSTFGSFIYSMKPCDKHSPVTFKKFGIGVKFVHGDDPKDFQAAIDEKTKAIYVESIGNPKYNVAPLPEIAKIAHDHGIPLIVDNTFGMGGYLVRPISLGADIVVHSATKWIGGHGTTIAGVVIDSGMYILRPDANLTFSVPGKFDWTRSGKFPSFTSPSEGYHGLVFSETFGSIAFAVKLRVELLRDLGPALNPFAAFLLLQGLETLSLRGQRHCDNALALATWLEKHPKVAWVSYLGLENHAYHSQAKKLLRPDAYGGVLSFGINGDHSAASMVDALRLASNLANVGDAKTLVIHPATTTHEQLTEQERLDTGVTPDLIRVSVGIEHINDIIADFEQALKTLP</sequence>
<keyword evidence="8" id="KW-1185">Reference proteome</keyword>
<proteinExistence type="inferred from homology"/>
<dbReference type="Pfam" id="PF01053">
    <property type="entry name" value="Cys_Met_Meta_PP"/>
    <property type="match status" value="1"/>
</dbReference>
<dbReference type="InterPro" id="IPR015424">
    <property type="entry name" value="PyrdxlP-dep_Trfase"/>
</dbReference>
<feature type="modified residue" description="N6-(pyridoxal phosphate)lysine" evidence="5">
    <location>
        <position position="214"/>
    </location>
</feature>
<dbReference type="GO" id="GO:0006535">
    <property type="term" value="P:cysteine biosynthetic process from serine"/>
    <property type="evidence" value="ECO:0007669"/>
    <property type="project" value="TreeGrafter"/>
</dbReference>
<dbReference type="GO" id="GO:0071269">
    <property type="term" value="P:L-homocysteine biosynthetic process"/>
    <property type="evidence" value="ECO:0007669"/>
    <property type="project" value="TreeGrafter"/>
</dbReference>
<dbReference type="FunFam" id="3.40.640.10:FF:000035">
    <property type="entry name" value="O-succinylhomoserine sulfhydrylase"/>
    <property type="match status" value="1"/>
</dbReference>
<dbReference type="InterPro" id="IPR000277">
    <property type="entry name" value="Cys/Met-Metab_PyrdxlP-dep_enz"/>
</dbReference>
<dbReference type="InterPro" id="IPR015422">
    <property type="entry name" value="PyrdxlP-dep_Trfase_small"/>
</dbReference>
<dbReference type="InterPro" id="IPR054542">
    <property type="entry name" value="Cys_met_metab_PP"/>
</dbReference>
<keyword evidence="4 5" id="KW-0663">Pyridoxal phosphate</keyword>
<dbReference type="GO" id="GO:0005737">
    <property type="term" value="C:cytoplasm"/>
    <property type="evidence" value="ECO:0007669"/>
    <property type="project" value="TreeGrafter"/>
</dbReference>
<dbReference type="PANTHER" id="PTHR43797">
    <property type="entry name" value="HOMOCYSTEINE/CYSTEINE SYNTHASE"/>
    <property type="match status" value="1"/>
</dbReference>
<name>A0A8I2YLL9_9AGAM</name>
<reference evidence="7" key="1">
    <citation type="submission" date="2021-03" db="EMBL/GenBank/DDBJ databases">
        <title>Evolutionary innovations through gain and loss of genes in the ectomycorrhizal Boletales.</title>
        <authorList>
            <person name="Wu G."/>
            <person name="Miyauchi S."/>
            <person name="Morin E."/>
            <person name="Yang Z.-L."/>
            <person name="Xu J."/>
            <person name="Martin F.M."/>
        </authorList>
    </citation>
    <scope>NUCLEOTIDE SEQUENCE</scope>
    <source>
        <strain evidence="7">BR01</strain>
    </source>
</reference>
<dbReference type="Gene3D" id="3.40.640.10">
    <property type="entry name" value="Type I PLP-dependent aspartate aminotransferase-like (Major domain)"/>
    <property type="match status" value="1"/>
</dbReference>
<evidence type="ECO:0000256" key="1">
    <source>
        <dbReference type="ARBA" id="ARBA00001933"/>
    </source>
</evidence>
<dbReference type="InterPro" id="IPR006235">
    <property type="entry name" value="OAc-hSer/O-AcSer_sulfhydrylase"/>
</dbReference>
<organism evidence="7 8">
    <name type="scientific">Boletus reticuloceps</name>
    <dbReference type="NCBI Taxonomy" id="495285"/>
    <lineage>
        <taxon>Eukaryota</taxon>
        <taxon>Fungi</taxon>
        <taxon>Dikarya</taxon>
        <taxon>Basidiomycota</taxon>
        <taxon>Agaricomycotina</taxon>
        <taxon>Agaricomycetes</taxon>
        <taxon>Agaricomycetidae</taxon>
        <taxon>Boletales</taxon>
        <taxon>Boletineae</taxon>
        <taxon>Boletaceae</taxon>
        <taxon>Boletoideae</taxon>
        <taxon>Boletus</taxon>
    </lineage>
</organism>
<evidence type="ECO:0000256" key="3">
    <source>
        <dbReference type="ARBA" id="ARBA00022679"/>
    </source>
</evidence>
<dbReference type="PANTHER" id="PTHR43797:SF2">
    <property type="entry name" value="HOMOCYSTEINE_CYSTEINE SYNTHASE"/>
    <property type="match status" value="1"/>
</dbReference>
<dbReference type="NCBIfam" id="TIGR01326">
    <property type="entry name" value="OAH_OAS_sulfhy"/>
    <property type="match status" value="1"/>
</dbReference>
<dbReference type="PROSITE" id="PS00868">
    <property type="entry name" value="CYS_MET_METAB_PP"/>
    <property type="match status" value="1"/>
</dbReference>
<dbReference type="Gene3D" id="3.90.1150.10">
    <property type="entry name" value="Aspartate Aminotransferase, domain 1"/>
    <property type="match status" value="1"/>
</dbReference>
<dbReference type="OrthoDB" id="3512640at2759"/>
<evidence type="ECO:0000256" key="5">
    <source>
        <dbReference type="PIRSR" id="PIRSR001434-2"/>
    </source>
</evidence>
<comment type="cofactor">
    <cofactor evidence="1 6">
        <name>pyridoxal 5'-phosphate</name>
        <dbReference type="ChEBI" id="CHEBI:597326"/>
    </cofactor>
</comment>
<dbReference type="Proteomes" id="UP000683000">
    <property type="component" value="Unassembled WGS sequence"/>
</dbReference>
<evidence type="ECO:0000256" key="2">
    <source>
        <dbReference type="ARBA" id="ARBA00009077"/>
    </source>
</evidence>
<dbReference type="SUPFAM" id="SSF53383">
    <property type="entry name" value="PLP-dependent transferases"/>
    <property type="match status" value="1"/>
</dbReference>
<dbReference type="InterPro" id="IPR015421">
    <property type="entry name" value="PyrdxlP-dep_Trfase_major"/>
</dbReference>
<dbReference type="PIRSF" id="PIRSF001434">
    <property type="entry name" value="CGS"/>
    <property type="match status" value="1"/>
</dbReference>
<dbReference type="GO" id="GO:0003961">
    <property type="term" value="F:O-acetylhomoserine aminocarboxypropyltransferase activity"/>
    <property type="evidence" value="ECO:0007669"/>
    <property type="project" value="TreeGrafter"/>
</dbReference>
<dbReference type="GO" id="GO:0019346">
    <property type="term" value="P:transsulfuration"/>
    <property type="evidence" value="ECO:0007669"/>
    <property type="project" value="InterPro"/>
</dbReference>
<evidence type="ECO:0000313" key="8">
    <source>
        <dbReference type="Proteomes" id="UP000683000"/>
    </source>
</evidence>
<comment type="caution">
    <text evidence="7">The sequence shown here is derived from an EMBL/GenBank/DDBJ whole genome shotgun (WGS) entry which is preliminary data.</text>
</comment>
<protein>
    <submittedName>
        <fullName evidence="7">Cys/Met metabolism PLP-dependent enzyme-domain-containing protein</fullName>
    </submittedName>
</protein>